<evidence type="ECO:0000259" key="7">
    <source>
        <dbReference type="PROSITE" id="PS51900"/>
    </source>
</evidence>
<dbReference type="GO" id="GO:0015074">
    <property type="term" value="P:DNA integration"/>
    <property type="evidence" value="ECO:0007669"/>
    <property type="project" value="UniProtKB-KW"/>
</dbReference>
<sequence>MTAPKRTARTRTRRGNGEGTITKRADGRFAAALWVDQPDGTRGRKWIYGRTRAEVAGKLTEVAQKVNSGSVMPTRSPTVAEFLDYWLREVVDPKLRPTTASRYRSVVVQYLRPGLGKHRLEKLTVSAVQMFLNRQQENGRSTQTLRMIREVLSSALGRAMREELVGRNVALLTTLPTPDRRRRTAWTAAQARQFLAVSVQDALHTFFVLAVVYGMRRGEIAALCWEDVDFDRGKIIVRASLVRVGGRLVRGRVKTAAGERMLPLVPTTRKALQAQRKRQLEQRFAAGPEWEDSGYVFTTRTGRPIEPRNASRSFDRIVAGTALPKIAFHDLRRTAATMLKSLGVPARDAMVILGHSHITVTLGIYSEVFDDELASAVGRIETALGGVEIEGSTDAG</sequence>
<feature type="region of interest" description="Disordered" evidence="5">
    <location>
        <begin position="1"/>
        <end position="21"/>
    </location>
</feature>
<dbReference type="EMBL" id="BSFQ01000005">
    <property type="protein sequence ID" value="GLL10459.1"/>
    <property type="molecule type" value="Genomic_DNA"/>
</dbReference>
<comment type="caution">
    <text evidence="8">The sequence shown here is derived from an EMBL/GenBank/DDBJ whole genome shotgun (WGS) entry which is preliminary data.</text>
</comment>
<dbReference type="AlphaFoldDB" id="A0A9W6L1E2"/>
<evidence type="ECO:0000256" key="5">
    <source>
        <dbReference type="SAM" id="MobiDB-lite"/>
    </source>
</evidence>
<evidence type="ECO:0000313" key="9">
    <source>
        <dbReference type="Proteomes" id="UP001143463"/>
    </source>
</evidence>
<dbReference type="InterPro" id="IPR011010">
    <property type="entry name" value="DNA_brk_join_enz"/>
</dbReference>
<dbReference type="Gene3D" id="1.10.150.130">
    <property type="match status" value="1"/>
</dbReference>
<feature type="compositionally biased region" description="Basic residues" evidence="5">
    <location>
        <begin position="1"/>
        <end position="14"/>
    </location>
</feature>
<feature type="domain" description="Tyr recombinase" evidence="6">
    <location>
        <begin position="181"/>
        <end position="378"/>
    </location>
</feature>
<evidence type="ECO:0000313" key="8">
    <source>
        <dbReference type="EMBL" id="GLL10459.1"/>
    </source>
</evidence>
<keyword evidence="1" id="KW-0229">DNA integration</keyword>
<gene>
    <name evidence="8" type="ORF">GCM10017577_15990</name>
</gene>
<dbReference type="InterPro" id="IPR044068">
    <property type="entry name" value="CB"/>
</dbReference>
<evidence type="ECO:0000256" key="4">
    <source>
        <dbReference type="PROSITE-ProRule" id="PRU01248"/>
    </source>
</evidence>
<dbReference type="GO" id="GO:0006310">
    <property type="term" value="P:DNA recombination"/>
    <property type="evidence" value="ECO:0007669"/>
    <property type="project" value="UniProtKB-KW"/>
</dbReference>
<reference evidence="8" key="1">
    <citation type="journal article" date="2014" name="Int. J. Syst. Evol. Microbiol.">
        <title>Complete genome sequence of Corynebacterium casei LMG S-19264T (=DSM 44701T), isolated from a smear-ripened cheese.</title>
        <authorList>
            <consortium name="US DOE Joint Genome Institute (JGI-PGF)"/>
            <person name="Walter F."/>
            <person name="Albersmeier A."/>
            <person name="Kalinowski J."/>
            <person name="Ruckert C."/>
        </authorList>
    </citation>
    <scope>NUCLEOTIDE SEQUENCE</scope>
    <source>
        <strain evidence="8">VKM Ac-1069</strain>
    </source>
</reference>
<dbReference type="CDD" id="cd01189">
    <property type="entry name" value="INT_ICEBs1_C_like"/>
    <property type="match status" value="1"/>
</dbReference>
<dbReference type="RefSeq" id="WP_051736774.1">
    <property type="nucleotide sequence ID" value="NZ_BAAAUZ010000002.1"/>
</dbReference>
<proteinExistence type="predicted"/>
<dbReference type="Pfam" id="PF14659">
    <property type="entry name" value="Phage_int_SAM_3"/>
    <property type="match status" value="1"/>
</dbReference>
<reference evidence="8" key="2">
    <citation type="submission" date="2023-01" db="EMBL/GenBank/DDBJ databases">
        <authorList>
            <person name="Sun Q."/>
            <person name="Evtushenko L."/>
        </authorList>
    </citation>
    <scope>NUCLEOTIDE SEQUENCE</scope>
    <source>
        <strain evidence="8">VKM Ac-1069</strain>
    </source>
</reference>
<name>A0A9W6L1E2_9PSEU</name>
<dbReference type="InterPro" id="IPR004107">
    <property type="entry name" value="Integrase_SAM-like_N"/>
</dbReference>
<accession>A0A9W6L1E2</accession>
<dbReference type="GO" id="GO:0003677">
    <property type="term" value="F:DNA binding"/>
    <property type="evidence" value="ECO:0007669"/>
    <property type="project" value="UniProtKB-UniRule"/>
</dbReference>
<dbReference type="Proteomes" id="UP001143463">
    <property type="component" value="Unassembled WGS sequence"/>
</dbReference>
<evidence type="ECO:0000256" key="3">
    <source>
        <dbReference type="ARBA" id="ARBA00023172"/>
    </source>
</evidence>
<dbReference type="Pfam" id="PF00589">
    <property type="entry name" value="Phage_integrase"/>
    <property type="match status" value="1"/>
</dbReference>
<dbReference type="PANTHER" id="PTHR30349">
    <property type="entry name" value="PHAGE INTEGRASE-RELATED"/>
    <property type="match status" value="1"/>
</dbReference>
<keyword evidence="3" id="KW-0233">DNA recombination</keyword>
<dbReference type="InterPro" id="IPR013762">
    <property type="entry name" value="Integrase-like_cat_sf"/>
</dbReference>
<dbReference type="PROSITE" id="PS51900">
    <property type="entry name" value="CB"/>
    <property type="match status" value="1"/>
</dbReference>
<evidence type="ECO:0000259" key="6">
    <source>
        <dbReference type="PROSITE" id="PS51898"/>
    </source>
</evidence>
<organism evidence="8 9">
    <name type="scientific">Pseudonocardia halophobica</name>
    <dbReference type="NCBI Taxonomy" id="29401"/>
    <lineage>
        <taxon>Bacteria</taxon>
        <taxon>Bacillati</taxon>
        <taxon>Actinomycetota</taxon>
        <taxon>Actinomycetes</taxon>
        <taxon>Pseudonocardiales</taxon>
        <taxon>Pseudonocardiaceae</taxon>
        <taxon>Pseudonocardia</taxon>
    </lineage>
</organism>
<dbReference type="SUPFAM" id="SSF56349">
    <property type="entry name" value="DNA breaking-rejoining enzymes"/>
    <property type="match status" value="1"/>
</dbReference>
<dbReference type="PROSITE" id="PS51898">
    <property type="entry name" value="TYR_RECOMBINASE"/>
    <property type="match status" value="1"/>
</dbReference>
<feature type="domain" description="Core-binding (CB)" evidence="7">
    <location>
        <begin position="77"/>
        <end position="160"/>
    </location>
</feature>
<protein>
    <submittedName>
        <fullName evidence="8">Site-specific integrase</fullName>
    </submittedName>
</protein>
<keyword evidence="2 4" id="KW-0238">DNA-binding</keyword>
<dbReference type="InterPro" id="IPR050090">
    <property type="entry name" value="Tyrosine_recombinase_XerCD"/>
</dbReference>
<dbReference type="InterPro" id="IPR010998">
    <property type="entry name" value="Integrase_recombinase_N"/>
</dbReference>
<keyword evidence="9" id="KW-1185">Reference proteome</keyword>
<evidence type="ECO:0000256" key="2">
    <source>
        <dbReference type="ARBA" id="ARBA00023125"/>
    </source>
</evidence>
<dbReference type="Gene3D" id="1.10.443.10">
    <property type="entry name" value="Intergrase catalytic core"/>
    <property type="match status" value="1"/>
</dbReference>
<evidence type="ECO:0000256" key="1">
    <source>
        <dbReference type="ARBA" id="ARBA00022908"/>
    </source>
</evidence>
<dbReference type="InterPro" id="IPR002104">
    <property type="entry name" value="Integrase_catalytic"/>
</dbReference>
<dbReference type="PANTHER" id="PTHR30349:SF91">
    <property type="entry name" value="INTA PROTEIN"/>
    <property type="match status" value="1"/>
</dbReference>